<evidence type="ECO:0000256" key="1">
    <source>
        <dbReference type="SAM" id="MobiDB-lite"/>
    </source>
</evidence>
<protein>
    <submittedName>
        <fullName evidence="2">Uncharacterized protein</fullName>
    </submittedName>
</protein>
<evidence type="ECO:0000313" key="3">
    <source>
        <dbReference type="Proteomes" id="UP001497516"/>
    </source>
</evidence>
<sequence>MSTKRGETAGAGQCSIQASGDGYQRSSCEKKGRGLESGERLQGLRMAAMATGSDGTGSDDGAEELLLEEGAGMETGDGKLGAATLTGDGDDADRKC</sequence>
<accession>A0AAV2FNS3</accession>
<dbReference type="EMBL" id="OZ034820">
    <property type="protein sequence ID" value="CAL1400016.1"/>
    <property type="molecule type" value="Genomic_DNA"/>
</dbReference>
<feature type="region of interest" description="Disordered" evidence="1">
    <location>
        <begin position="72"/>
        <end position="96"/>
    </location>
</feature>
<name>A0AAV2FNS3_9ROSI</name>
<keyword evidence="3" id="KW-1185">Reference proteome</keyword>
<feature type="compositionally biased region" description="Basic and acidic residues" evidence="1">
    <location>
        <begin position="27"/>
        <end position="37"/>
    </location>
</feature>
<dbReference type="Proteomes" id="UP001497516">
    <property type="component" value="Chromosome 7"/>
</dbReference>
<proteinExistence type="predicted"/>
<gene>
    <name evidence="2" type="ORF">LTRI10_LOCUS40170</name>
</gene>
<feature type="region of interest" description="Disordered" evidence="1">
    <location>
        <begin position="1"/>
        <end position="37"/>
    </location>
</feature>
<reference evidence="2 3" key="1">
    <citation type="submission" date="2024-04" db="EMBL/GenBank/DDBJ databases">
        <authorList>
            <person name="Fracassetti M."/>
        </authorList>
    </citation>
    <scope>NUCLEOTIDE SEQUENCE [LARGE SCALE GENOMIC DNA]</scope>
</reference>
<evidence type="ECO:0000313" key="2">
    <source>
        <dbReference type="EMBL" id="CAL1400016.1"/>
    </source>
</evidence>
<dbReference type="AlphaFoldDB" id="A0AAV2FNS3"/>
<organism evidence="2 3">
    <name type="scientific">Linum trigynum</name>
    <dbReference type="NCBI Taxonomy" id="586398"/>
    <lineage>
        <taxon>Eukaryota</taxon>
        <taxon>Viridiplantae</taxon>
        <taxon>Streptophyta</taxon>
        <taxon>Embryophyta</taxon>
        <taxon>Tracheophyta</taxon>
        <taxon>Spermatophyta</taxon>
        <taxon>Magnoliopsida</taxon>
        <taxon>eudicotyledons</taxon>
        <taxon>Gunneridae</taxon>
        <taxon>Pentapetalae</taxon>
        <taxon>rosids</taxon>
        <taxon>fabids</taxon>
        <taxon>Malpighiales</taxon>
        <taxon>Linaceae</taxon>
        <taxon>Linum</taxon>
    </lineage>
</organism>